<dbReference type="Proteomes" id="UP000594014">
    <property type="component" value="Chromosome"/>
</dbReference>
<name>A0ACD1AGM5_9FIRM</name>
<protein>
    <submittedName>
        <fullName evidence="1">Efflux RND transporter permease subunit</fullName>
    </submittedName>
</protein>
<reference evidence="1" key="1">
    <citation type="submission" date="2019-08" db="EMBL/GenBank/DDBJ databases">
        <title>Genome sequence of Clostridiales bacterium MT110.</title>
        <authorList>
            <person name="Cao J."/>
        </authorList>
    </citation>
    <scope>NUCLEOTIDE SEQUENCE</scope>
    <source>
        <strain evidence="1">MT110</strain>
    </source>
</reference>
<organism evidence="1 2">
    <name type="scientific">Anoxybacterium hadale</name>
    <dbReference type="NCBI Taxonomy" id="3408580"/>
    <lineage>
        <taxon>Bacteria</taxon>
        <taxon>Bacillati</taxon>
        <taxon>Bacillota</taxon>
        <taxon>Clostridia</taxon>
        <taxon>Peptostreptococcales</taxon>
        <taxon>Anaerovoracaceae</taxon>
        <taxon>Anoxybacterium</taxon>
    </lineage>
</organism>
<proteinExistence type="predicted"/>
<gene>
    <name evidence="1" type="ORF">FRZ06_20875</name>
</gene>
<evidence type="ECO:0000313" key="1">
    <source>
        <dbReference type="EMBL" id="QOX65627.1"/>
    </source>
</evidence>
<accession>A0ACD1AGM5</accession>
<dbReference type="EMBL" id="CP042469">
    <property type="protein sequence ID" value="QOX65627.1"/>
    <property type="molecule type" value="Genomic_DNA"/>
</dbReference>
<keyword evidence="2" id="KW-1185">Reference proteome</keyword>
<evidence type="ECO:0000313" key="2">
    <source>
        <dbReference type="Proteomes" id="UP000594014"/>
    </source>
</evidence>
<sequence length="1036" mass="111841">MFLTDISLKRPIFAIVVIIALLAMGVVSFLGLNLNDMPETDLPYAMINIVLPGASPDQMESKVTKVVEDAVGQISGVKHITSRVGESYSMTAIEFDSSRNADDAAQDVRAKLSSIRGSLPDDIQEPVISKVDFNAMPILSLAVSGDLDEAALSELVDETIVPSLNAVEGVGSIDTYGLLEREIQINVDKERLAALNLTINQVIGGLSSDNIDIPSGKVADDSREVTLRTYSGMKNAAEFENVIIANRNGTEIRLGEIAKVVDGYKEKESISFYDGAECIGMDIVKQSGTNTVAVTDDIKAKISQLQAALPQGIHINVVSDNSEFIRSSVESVESTMVEGCILAVVIIFLFLRTLSSTVVSAVSLPTSIVTTFAAMKLMGFTLNTMSLMALSLSVGLLVDDAIVVIENIVRHLRMGKTPMQAAKEATGEISLAVLAITLTIVAVFLPMSIMSGILGSFFREFGLTIAVAVLVSLFVSFTLVPLMSAKYVREEEEEHEPRGILGKFLAWFNHQFDLLGIYYRKILDVILEHRKKTILVTIALFVFSLVLIPMMGMEFTPAQDNGTITVSADLDSGLSLAAAQAKAKQVEEIVSRYPDVNSVYTTVEKDRISLNLDLTDKEDRKLSSDEISAQMRKELKLISGLDLSVTGTTSMGGSSGKNFSLHFQGEDFDELLRYSQKAKQLLAGIPGAVDVGISYKAGKPETTILVNRDTAADLGVAPSSVSSTLGILFNGVTVGQYEEGGDRIDVKVSVDNAQSSSLDNVGGIYLASSTTGGMIPIEQLITKEYGTASSQINRYDKVRDIQVQANYEGITSSELSRAFLDKLYKELPPPAGITVSSGSDQQMMEESMGDLGQAMILGILFVFLILAAQFESWIDPLAIMVSLPLAVIGAMIALFVTGAGLSMVGLIGIIFLMGLVTKNAVLLVDFIKMRREDGLQRKEAILEAGMIRLRPIMMTTLAMIFGMLPTALDSGMGSEMRQPMAIAIIGGLISSTLLTLLVIPVVYTLLDDMKKVISRLKERAPGMKRKEKKALKREIG</sequence>